<dbReference type="FunFam" id="1.25.40.10:FF:000184">
    <property type="entry name" value="Pentatricopeptide repeat-containing protein, chloroplastic"/>
    <property type="match status" value="1"/>
</dbReference>
<sequence length="561" mass="62014">MINKQSIMSMLERCKSMREVKQVHSLMITSSLITQTIHLSKLIDSCVHPHSGDLQHALSIFVRLHSPSLYIWNSMLRAFSTSQQPQTTLSFYKDLQRSGLSPDHFTFPFALKVCAEMPDRTTGRCIHARVVKGGYEHDVYVNVALMRMYACCGDVVCAKSLFDADGDPNVVAWTTMIAGYVDSGRAREAISLFKEMEAEEITPNEITMVHLLAACAQTRDLETGAWIHARLKCSKTQPIRYNVVLATALVDMYARCGSLRAAREVFDEMRERNEVTWNVMISGYNQYGRSEDVWGMYGGMCGSGLRPDKVTLLSLLGACGNKGVLSLGQGVHGYVEKTAGGGSRDVEVGTSLMDMYTKSGDTESAVRVFNGLKSRGDVVAWTSMIMGLARNGDGKKALEMFEEMNERGVRPDGITFIGVMSACSHAGMVDEGRKWFDSMRDVYGVRPEVEHYGCIVDLLSRAGRLQEAEGLVRAMPMEPSMQIWGSILSGCESHGEVEVAERIGCQLAEFDPGGSGVYVLLSNVYAGAGRWLGVERSRKLMWRRGVKKNQGMSSLEVNGSW</sequence>
<name>A0A9D5BW79_9LILI</name>
<organism evidence="3 4">
    <name type="scientific">Dioscorea zingiberensis</name>
    <dbReference type="NCBI Taxonomy" id="325984"/>
    <lineage>
        <taxon>Eukaryota</taxon>
        <taxon>Viridiplantae</taxon>
        <taxon>Streptophyta</taxon>
        <taxon>Embryophyta</taxon>
        <taxon>Tracheophyta</taxon>
        <taxon>Spermatophyta</taxon>
        <taxon>Magnoliopsida</taxon>
        <taxon>Liliopsida</taxon>
        <taxon>Dioscoreales</taxon>
        <taxon>Dioscoreaceae</taxon>
        <taxon>Dioscorea</taxon>
    </lineage>
</organism>
<evidence type="ECO:0000313" key="4">
    <source>
        <dbReference type="Proteomes" id="UP001085076"/>
    </source>
</evidence>
<dbReference type="Pfam" id="PF20431">
    <property type="entry name" value="E_motif"/>
    <property type="match status" value="1"/>
</dbReference>
<protein>
    <recommendedName>
        <fullName evidence="5">Pentatricopeptide repeat-containing protein</fullName>
    </recommendedName>
</protein>
<feature type="repeat" description="PPR" evidence="2">
    <location>
        <begin position="273"/>
        <end position="307"/>
    </location>
</feature>
<feature type="repeat" description="PPR" evidence="2">
    <location>
        <begin position="377"/>
        <end position="411"/>
    </location>
</feature>
<reference evidence="3 4" key="1">
    <citation type="journal article" date="2022" name="Hortic Res">
        <title>The genome of Dioscorea zingiberensis sheds light on the biosynthesis, origin and evolution of the medicinally important diosgenin saponins.</title>
        <authorList>
            <person name="Li Y."/>
            <person name="Tan C."/>
            <person name="Li Z."/>
            <person name="Guo J."/>
            <person name="Li S."/>
            <person name="Chen X."/>
            <person name="Wang C."/>
            <person name="Dai X."/>
            <person name="Yang H."/>
            <person name="Song W."/>
            <person name="Hou L."/>
            <person name="Xu J."/>
            <person name="Tong Z."/>
            <person name="Xu A."/>
            <person name="Yuan X."/>
            <person name="Wang W."/>
            <person name="Yang Q."/>
            <person name="Chen L."/>
            <person name="Sun Z."/>
            <person name="Wang K."/>
            <person name="Pan B."/>
            <person name="Chen J."/>
            <person name="Bao Y."/>
            <person name="Liu F."/>
            <person name="Qi X."/>
            <person name="Gang D.R."/>
            <person name="Wen J."/>
            <person name="Li J."/>
        </authorList>
    </citation>
    <scope>NUCLEOTIDE SEQUENCE [LARGE SCALE GENOMIC DNA]</scope>
    <source>
        <strain evidence="3">Dzin_1.0</strain>
    </source>
</reference>
<dbReference type="FunFam" id="1.25.40.10:FF:000031">
    <property type="entry name" value="Pentatricopeptide repeat-containing protein mitochondrial"/>
    <property type="match status" value="1"/>
</dbReference>
<dbReference type="Proteomes" id="UP001085076">
    <property type="component" value="Unassembled WGS sequence"/>
</dbReference>
<dbReference type="PANTHER" id="PTHR24015:SF1795">
    <property type="entry name" value="PPR CONTAINING PLANT-LIKE PROTEIN"/>
    <property type="match status" value="1"/>
</dbReference>
<dbReference type="InterPro" id="IPR046960">
    <property type="entry name" value="PPR_At4g14850-like_plant"/>
</dbReference>
<dbReference type="EMBL" id="JAGGNH010000011">
    <property type="protein sequence ID" value="KAJ0961691.1"/>
    <property type="molecule type" value="Genomic_DNA"/>
</dbReference>
<dbReference type="InterPro" id="IPR046848">
    <property type="entry name" value="E_motif"/>
</dbReference>
<gene>
    <name evidence="3" type="ORF">J5N97_000010</name>
</gene>
<feature type="repeat" description="PPR" evidence="2">
    <location>
        <begin position="68"/>
        <end position="102"/>
    </location>
</feature>
<dbReference type="Pfam" id="PF13041">
    <property type="entry name" value="PPR_2"/>
    <property type="match status" value="3"/>
</dbReference>
<keyword evidence="4" id="KW-1185">Reference proteome</keyword>
<feature type="repeat" description="PPR" evidence="2">
    <location>
        <begin position="169"/>
        <end position="203"/>
    </location>
</feature>
<dbReference type="GO" id="GO:0003723">
    <property type="term" value="F:RNA binding"/>
    <property type="evidence" value="ECO:0007669"/>
    <property type="project" value="InterPro"/>
</dbReference>
<dbReference type="PANTHER" id="PTHR24015">
    <property type="entry name" value="OS07G0578800 PROTEIN-RELATED"/>
    <property type="match status" value="1"/>
</dbReference>
<proteinExistence type="predicted"/>
<dbReference type="GO" id="GO:0009451">
    <property type="term" value="P:RNA modification"/>
    <property type="evidence" value="ECO:0007669"/>
    <property type="project" value="InterPro"/>
</dbReference>
<dbReference type="PROSITE" id="PS51375">
    <property type="entry name" value="PPR"/>
    <property type="match status" value="5"/>
</dbReference>
<feature type="repeat" description="PPR" evidence="2">
    <location>
        <begin position="242"/>
        <end position="272"/>
    </location>
</feature>
<evidence type="ECO:0000256" key="2">
    <source>
        <dbReference type="PROSITE-ProRule" id="PRU00708"/>
    </source>
</evidence>
<evidence type="ECO:0008006" key="5">
    <source>
        <dbReference type="Google" id="ProtNLM"/>
    </source>
</evidence>
<dbReference type="Gene3D" id="1.25.40.10">
    <property type="entry name" value="Tetratricopeptide repeat domain"/>
    <property type="match status" value="5"/>
</dbReference>
<dbReference type="InterPro" id="IPR011990">
    <property type="entry name" value="TPR-like_helical_dom_sf"/>
</dbReference>
<keyword evidence="1" id="KW-0677">Repeat</keyword>
<dbReference type="FunFam" id="1.25.40.10:FF:000470">
    <property type="entry name" value="Pentatricopeptide repeat-containing protein At5g66520"/>
    <property type="match status" value="1"/>
</dbReference>
<dbReference type="InterPro" id="IPR002885">
    <property type="entry name" value="PPR_rpt"/>
</dbReference>
<evidence type="ECO:0000256" key="1">
    <source>
        <dbReference type="ARBA" id="ARBA00022737"/>
    </source>
</evidence>
<dbReference type="Pfam" id="PF01535">
    <property type="entry name" value="PPR"/>
    <property type="match status" value="3"/>
</dbReference>
<evidence type="ECO:0000313" key="3">
    <source>
        <dbReference type="EMBL" id="KAJ0961691.1"/>
    </source>
</evidence>
<dbReference type="NCBIfam" id="TIGR00756">
    <property type="entry name" value="PPR"/>
    <property type="match status" value="6"/>
</dbReference>
<dbReference type="AlphaFoldDB" id="A0A9D5BW79"/>
<dbReference type="OrthoDB" id="185373at2759"/>
<comment type="caution">
    <text evidence="3">The sequence shown here is derived from an EMBL/GenBank/DDBJ whole genome shotgun (WGS) entry which is preliminary data.</text>
</comment>
<accession>A0A9D5BW79</accession>